<organism evidence="1 2">
    <name type="scientific">Cyclonatronum proteinivorum</name>
    <dbReference type="NCBI Taxonomy" id="1457365"/>
    <lineage>
        <taxon>Bacteria</taxon>
        <taxon>Pseudomonadati</taxon>
        <taxon>Balneolota</taxon>
        <taxon>Balneolia</taxon>
        <taxon>Balneolales</taxon>
        <taxon>Cyclonatronaceae</taxon>
        <taxon>Cyclonatronum</taxon>
    </lineage>
</organism>
<dbReference type="Pfam" id="PF05717">
    <property type="entry name" value="TnpB_IS66"/>
    <property type="match status" value="1"/>
</dbReference>
<protein>
    <submittedName>
        <fullName evidence="1">IS66 Orf2 like protein</fullName>
    </submittedName>
</protein>
<reference evidence="1 2" key="1">
    <citation type="submission" date="2018-03" db="EMBL/GenBank/DDBJ databases">
        <title>Phenotypic and genomic properties of Cyclonatronum proteinivorum gen. nov., sp. nov., a haloalkaliphilic bacteroidete from soda lakes possessing Na+-translocating rhodopsin.</title>
        <authorList>
            <person name="Toshchakov S.V."/>
            <person name="Korzhenkov A."/>
            <person name="Samarov N.I."/>
            <person name="Kublanov I.V."/>
            <person name="Muntyan M.S."/>
            <person name="Sorokin D.Y."/>
        </authorList>
    </citation>
    <scope>NUCLEOTIDE SEQUENCE [LARGE SCALE GENOMIC DNA]</scope>
    <source>
        <strain evidence="1 2">Omega</strain>
    </source>
</reference>
<accession>A0A345UPD2</accession>
<dbReference type="KEGG" id="cprv:CYPRO_3099"/>
<dbReference type="AlphaFoldDB" id="A0A345UPD2"/>
<dbReference type="Proteomes" id="UP000254808">
    <property type="component" value="Chromosome"/>
</dbReference>
<keyword evidence="2" id="KW-1185">Reference proteome</keyword>
<name>A0A345UPD2_9BACT</name>
<dbReference type="InterPro" id="IPR008878">
    <property type="entry name" value="Transposase_IS66_Orf2"/>
</dbReference>
<dbReference type="PANTHER" id="PTHR36455">
    <property type="match status" value="1"/>
</dbReference>
<dbReference type="PANTHER" id="PTHR36455:SF1">
    <property type="entry name" value="BLR8292 PROTEIN"/>
    <property type="match status" value="1"/>
</dbReference>
<evidence type="ECO:0000313" key="1">
    <source>
        <dbReference type="EMBL" id="AXJ02334.1"/>
    </source>
</evidence>
<dbReference type="NCBIfam" id="NF033819">
    <property type="entry name" value="IS66_TnpB"/>
    <property type="match status" value="1"/>
</dbReference>
<evidence type="ECO:0000313" key="2">
    <source>
        <dbReference type="Proteomes" id="UP000254808"/>
    </source>
</evidence>
<sequence>MRKSFDGLSGLVSRELQREPTNGEVFVFLNRRRTHIKLLHWEPGGFVLYYKRLEKGTFTPPPQCSTGQLSWSELILMIEGIQVTVSRKMARYHR</sequence>
<dbReference type="EMBL" id="CP027806">
    <property type="protein sequence ID" value="AXJ02334.1"/>
    <property type="molecule type" value="Genomic_DNA"/>
</dbReference>
<gene>
    <name evidence="1" type="ORF">CYPRO_3099</name>
</gene>
<proteinExistence type="predicted"/>